<dbReference type="SMART" id="SM00382">
    <property type="entry name" value="AAA"/>
    <property type="match status" value="1"/>
</dbReference>
<dbReference type="RefSeq" id="WP_038374585.1">
    <property type="nucleotide sequence ID" value="NZ_BAAAOW010000007.1"/>
</dbReference>
<keyword evidence="4 7" id="KW-0067">ATP-binding</keyword>
<dbReference type="SUPFAM" id="SSF52540">
    <property type="entry name" value="P-loop containing nucleoside triphosphate hydrolases"/>
    <property type="match status" value="1"/>
</dbReference>
<dbReference type="OrthoDB" id="9804819at2"/>
<comment type="subcellular location">
    <subcellularLocation>
        <location evidence="1">Cell membrane</location>
        <topology evidence="1">Peripheral membrane protein</topology>
    </subcellularLocation>
</comment>
<dbReference type="Gene3D" id="3.40.50.300">
    <property type="entry name" value="P-loop containing nucleotide triphosphate hydrolases"/>
    <property type="match status" value="1"/>
</dbReference>
<dbReference type="eggNOG" id="COG1131">
    <property type="taxonomic scope" value="Bacteria"/>
</dbReference>
<evidence type="ECO:0000256" key="5">
    <source>
        <dbReference type="ARBA" id="ARBA00023251"/>
    </source>
</evidence>
<dbReference type="InterPro" id="IPR050763">
    <property type="entry name" value="ABC_transporter_ATP-binding"/>
</dbReference>
<dbReference type="PANTHER" id="PTHR42711">
    <property type="entry name" value="ABC TRANSPORTER ATP-BINDING PROTEIN"/>
    <property type="match status" value="1"/>
</dbReference>
<proteinExistence type="predicted"/>
<dbReference type="CDD" id="cd03230">
    <property type="entry name" value="ABC_DR_subfamily_A"/>
    <property type="match status" value="1"/>
</dbReference>
<dbReference type="InterPro" id="IPR017871">
    <property type="entry name" value="ABC_transporter-like_CS"/>
</dbReference>
<dbReference type="InterPro" id="IPR003593">
    <property type="entry name" value="AAA+_ATPase"/>
</dbReference>
<dbReference type="PATRIC" id="fig|396014.3.peg.3599"/>
<dbReference type="AlphaFoldDB" id="Z9JMH5"/>
<comment type="caution">
    <text evidence="7">The sequence shown here is derived from an EMBL/GenBank/DDBJ whole genome shotgun (WGS) entry which is preliminary data.</text>
</comment>
<dbReference type="EMBL" id="JDYK01000030">
    <property type="protein sequence ID" value="EWS79610.1"/>
    <property type="molecule type" value="Genomic_DNA"/>
</dbReference>
<dbReference type="InterPro" id="IPR027417">
    <property type="entry name" value="P-loop_NTPase"/>
</dbReference>
<keyword evidence="5" id="KW-0046">Antibiotic resistance</keyword>
<keyword evidence="8" id="KW-1185">Reference proteome</keyword>
<evidence type="ECO:0000256" key="4">
    <source>
        <dbReference type="ARBA" id="ARBA00022840"/>
    </source>
</evidence>
<dbReference type="STRING" id="396014.BF93_12780"/>
<protein>
    <submittedName>
        <fullName evidence="7">ABC transporter ATP-binding protein</fullName>
    </submittedName>
</protein>
<keyword evidence="2" id="KW-0813">Transport</keyword>
<evidence type="ECO:0000259" key="6">
    <source>
        <dbReference type="PROSITE" id="PS50893"/>
    </source>
</evidence>
<evidence type="ECO:0000313" key="7">
    <source>
        <dbReference type="EMBL" id="EWS79610.1"/>
    </source>
</evidence>
<dbReference type="HOGENOM" id="CLU_000604_1_2_11"/>
<dbReference type="GO" id="GO:0005886">
    <property type="term" value="C:plasma membrane"/>
    <property type="evidence" value="ECO:0007669"/>
    <property type="project" value="UniProtKB-SubCell"/>
</dbReference>
<organism evidence="7 8">
    <name type="scientific">Brachybacterium phenoliresistens</name>
    <dbReference type="NCBI Taxonomy" id="396014"/>
    <lineage>
        <taxon>Bacteria</taxon>
        <taxon>Bacillati</taxon>
        <taxon>Actinomycetota</taxon>
        <taxon>Actinomycetes</taxon>
        <taxon>Micrococcales</taxon>
        <taxon>Dermabacteraceae</taxon>
        <taxon>Brachybacterium</taxon>
    </lineage>
</organism>
<dbReference type="InterPro" id="IPR003439">
    <property type="entry name" value="ABC_transporter-like_ATP-bd"/>
</dbReference>
<evidence type="ECO:0000313" key="8">
    <source>
        <dbReference type="Proteomes" id="UP000023067"/>
    </source>
</evidence>
<dbReference type="PROSITE" id="PS00211">
    <property type="entry name" value="ABC_TRANSPORTER_1"/>
    <property type="match status" value="1"/>
</dbReference>
<evidence type="ECO:0000256" key="2">
    <source>
        <dbReference type="ARBA" id="ARBA00022448"/>
    </source>
</evidence>
<keyword evidence="3" id="KW-0547">Nucleotide-binding</keyword>
<feature type="domain" description="ABC transporter" evidence="6">
    <location>
        <begin position="9"/>
        <end position="232"/>
    </location>
</feature>
<name>Z9JMH5_9MICO</name>
<dbReference type="Pfam" id="PF00005">
    <property type="entry name" value="ABC_tran"/>
    <property type="match status" value="1"/>
</dbReference>
<sequence length="298" mass="31837">MTADQIPAVQVHGVTKRFGEITAVDDVHLEVPAGQVLALLGRNGAGKSTLMEMLLGITRPGAGEIRVGGLAPQEASSRGLIGAMLQNGALLPEETVRSMLRLLHSLHARPLPLEEVAERADVADLMSRRIGKLSGGQMQRVRFAVALLGDPDVILLDEPTVGMDVETRRDFWVRIRHVARAGRTIVLATHYLQEAETEAERVVVLDRGRIIADGPGAEITRSISGRTLRVVGPSPAEVAALPGVSEAVADAEGVLARCTDSDAALRALLREHPQARGIEISPPSLEDAFLRLTEGAVR</sequence>
<dbReference type="Proteomes" id="UP000023067">
    <property type="component" value="Unassembled WGS sequence"/>
</dbReference>
<dbReference type="GO" id="GO:0046677">
    <property type="term" value="P:response to antibiotic"/>
    <property type="evidence" value="ECO:0007669"/>
    <property type="project" value="UniProtKB-KW"/>
</dbReference>
<evidence type="ECO:0000256" key="1">
    <source>
        <dbReference type="ARBA" id="ARBA00004202"/>
    </source>
</evidence>
<dbReference type="PROSITE" id="PS50893">
    <property type="entry name" value="ABC_TRANSPORTER_2"/>
    <property type="match status" value="1"/>
</dbReference>
<dbReference type="PANTHER" id="PTHR42711:SF17">
    <property type="entry name" value="ABC TRANSPORTER ATP-BINDING PROTEIN"/>
    <property type="match status" value="1"/>
</dbReference>
<gene>
    <name evidence="7" type="ORF">BF93_12780</name>
</gene>
<reference evidence="7 8" key="1">
    <citation type="submission" date="2014-02" db="EMBL/GenBank/DDBJ databases">
        <title>Genome sequence of Brachybacterium phenoliresistens strain W13A50.</title>
        <authorList>
            <person name="Wang X."/>
        </authorList>
    </citation>
    <scope>NUCLEOTIDE SEQUENCE [LARGE SCALE GENOMIC DNA]</scope>
    <source>
        <strain evidence="7 8">W13A50</strain>
    </source>
</reference>
<dbReference type="GO" id="GO:0005524">
    <property type="term" value="F:ATP binding"/>
    <property type="evidence" value="ECO:0007669"/>
    <property type="project" value="UniProtKB-KW"/>
</dbReference>
<dbReference type="GO" id="GO:0016887">
    <property type="term" value="F:ATP hydrolysis activity"/>
    <property type="evidence" value="ECO:0007669"/>
    <property type="project" value="InterPro"/>
</dbReference>
<accession>Z9JMH5</accession>
<evidence type="ECO:0000256" key="3">
    <source>
        <dbReference type="ARBA" id="ARBA00022741"/>
    </source>
</evidence>